<dbReference type="EMBL" id="KF900496">
    <property type="protein sequence ID" value="AIE97026.1"/>
    <property type="molecule type" value="Genomic_DNA"/>
</dbReference>
<dbReference type="InterPro" id="IPR052927">
    <property type="entry name" value="DCC_oxidoreductase"/>
</dbReference>
<reference evidence="1" key="1">
    <citation type="journal article" date="2014" name="Genome Biol. Evol.">
        <title>Pangenome evidence for extensive interdomain horizontal transfer affecting lineage core and shell genes in uncultured planktonic thaumarchaeota and euryarchaeota.</title>
        <authorList>
            <person name="Deschamps P."/>
            <person name="Zivanovic Y."/>
            <person name="Moreira D."/>
            <person name="Rodriguez-Valera F."/>
            <person name="Lopez-Garcia P."/>
        </authorList>
    </citation>
    <scope>NUCLEOTIDE SEQUENCE</scope>
</reference>
<accession>A0A075G5A3</accession>
<organism evidence="1">
    <name type="scientific">uncultured marine group II/III euryarchaeote AD1000_89_E12</name>
    <dbReference type="NCBI Taxonomy" id="1457824"/>
    <lineage>
        <taxon>Archaea</taxon>
        <taxon>Methanobacteriati</taxon>
        <taxon>Methanobacteriota</taxon>
        <taxon>environmental samples</taxon>
    </lineage>
</organism>
<name>A0A075G5A3_9EURY</name>
<dbReference type="PANTHER" id="PTHR33639:SF2">
    <property type="entry name" value="DUF393 DOMAIN-CONTAINING PROTEIN"/>
    <property type="match status" value="1"/>
</dbReference>
<evidence type="ECO:0000313" key="1">
    <source>
        <dbReference type="EMBL" id="AIE97026.1"/>
    </source>
</evidence>
<dbReference type="PANTHER" id="PTHR33639">
    <property type="entry name" value="THIOL-DISULFIDE OXIDOREDUCTASE DCC"/>
    <property type="match status" value="1"/>
</dbReference>
<dbReference type="GO" id="GO:0015035">
    <property type="term" value="F:protein-disulfide reductase activity"/>
    <property type="evidence" value="ECO:0007669"/>
    <property type="project" value="InterPro"/>
</dbReference>
<protein>
    <submittedName>
        <fullName evidence="1">Thiol-disulfide oxidoreductase dcc protein</fullName>
    </submittedName>
</protein>
<dbReference type="Pfam" id="PF04134">
    <property type="entry name" value="DCC1-like"/>
    <property type="match status" value="1"/>
</dbReference>
<sequence>MTRSTVLFDDACGKCSRWAAFIDRHGSGEKLRTLGQETEEGRELLAARPPSLEGVDSVFIVTEDGHWHARSAAVWRIASRMGLPWSLGALAFLVPWPIRDLFYELYARTR</sequence>
<proteinExistence type="predicted"/>
<dbReference type="InterPro" id="IPR007263">
    <property type="entry name" value="DCC1-like"/>
</dbReference>
<dbReference type="AlphaFoldDB" id="A0A075G5A3"/>